<dbReference type="Proteomes" id="UP001153714">
    <property type="component" value="Chromosome 7"/>
</dbReference>
<dbReference type="OrthoDB" id="10046738at2759"/>
<proteinExistence type="predicted"/>
<dbReference type="AlphaFoldDB" id="A0A9N9WKV8"/>
<feature type="compositionally biased region" description="Basic and acidic residues" evidence="1">
    <location>
        <begin position="39"/>
        <end position="49"/>
    </location>
</feature>
<evidence type="ECO:0000256" key="1">
    <source>
        <dbReference type="SAM" id="MobiDB-lite"/>
    </source>
</evidence>
<accession>A0A9N9WKV8</accession>
<sequence length="154" mass="18067">MEDCILCRVPTENRRIYNWTSRERDHLDIARDRRIGATAERTDRRRVQEADEQVGQEDNPPENPASRPTLLDLPGLLRAPNTANSIFQHCSDESEYPRMNELDLFLFALGVYQLKQAKNYYGEHILDNESFRIELGNDLPDEHLRELQEQENDL</sequence>
<evidence type="ECO:0000313" key="3">
    <source>
        <dbReference type="Proteomes" id="UP001153714"/>
    </source>
</evidence>
<keyword evidence="3" id="KW-1185">Reference proteome</keyword>
<reference evidence="2" key="2">
    <citation type="submission" date="2022-10" db="EMBL/GenBank/DDBJ databases">
        <authorList>
            <consortium name="ENA_rothamsted_submissions"/>
            <consortium name="culmorum"/>
            <person name="King R."/>
        </authorList>
    </citation>
    <scope>NUCLEOTIDE SEQUENCE</scope>
</reference>
<gene>
    <name evidence="2" type="ORF">DIATSA_LOCUS12268</name>
</gene>
<dbReference type="EMBL" id="OU893338">
    <property type="protein sequence ID" value="CAG9794933.1"/>
    <property type="molecule type" value="Genomic_DNA"/>
</dbReference>
<organism evidence="2 3">
    <name type="scientific">Diatraea saccharalis</name>
    <name type="common">sugarcane borer</name>
    <dbReference type="NCBI Taxonomy" id="40085"/>
    <lineage>
        <taxon>Eukaryota</taxon>
        <taxon>Metazoa</taxon>
        <taxon>Ecdysozoa</taxon>
        <taxon>Arthropoda</taxon>
        <taxon>Hexapoda</taxon>
        <taxon>Insecta</taxon>
        <taxon>Pterygota</taxon>
        <taxon>Neoptera</taxon>
        <taxon>Endopterygota</taxon>
        <taxon>Lepidoptera</taxon>
        <taxon>Glossata</taxon>
        <taxon>Ditrysia</taxon>
        <taxon>Pyraloidea</taxon>
        <taxon>Crambidae</taxon>
        <taxon>Crambinae</taxon>
        <taxon>Diatraea</taxon>
    </lineage>
</organism>
<reference evidence="2" key="1">
    <citation type="submission" date="2021-12" db="EMBL/GenBank/DDBJ databases">
        <authorList>
            <person name="King R."/>
        </authorList>
    </citation>
    <scope>NUCLEOTIDE SEQUENCE</scope>
</reference>
<name>A0A9N9WKV8_9NEOP</name>
<feature type="region of interest" description="Disordered" evidence="1">
    <location>
        <begin position="39"/>
        <end position="71"/>
    </location>
</feature>
<evidence type="ECO:0000313" key="2">
    <source>
        <dbReference type="EMBL" id="CAG9794933.1"/>
    </source>
</evidence>
<protein>
    <submittedName>
        <fullName evidence="2">Uncharacterized protein</fullName>
    </submittedName>
</protein>